<comment type="caution">
    <text evidence="1">The sequence shown here is derived from an EMBL/GenBank/DDBJ whole genome shotgun (WGS) entry which is preliminary data.</text>
</comment>
<gene>
    <name evidence="1" type="ORF">LIER_10924</name>
</gene>
<name>A0AAV3PMW5_LITER</name>
<keyword evidence="2" id="KW-1185">Reference proteome</keyword>
<proteinExistence type="predicted"/>
<dbReference type="PANTHER" id="PTHR11439:SF467">
    <property type="entry name" value="INTEGRASE CATALYTIC DOMAIN-CONTAINING PROTEIN"/>
    <property type="match status" value="1"/>
</dbReference>
<reference evidence="1 2" key="1">
    <citation type="submission" date="2024-01" db="EMBL/GenBank/DDBJ databases">
        <title>The complete chloroplast genome sequence of Lithospermum erythrorhizon: insights into the phylogenetic relationship among Boraginaceae species and the maternal lineages of purple gromwells.</title>
        <authorList>
            <person name="Okada T."/>
            <person name="Watanabe K."/>
        </authorList>
    </citation>
    <scope>NUCLEOTIDE SEQUENCE [LARGE SCALE GENOMIC DNA]</scope>
</reference>
<dbReference type="EMBL" id="BAABME010001987">
    <property type="protein sequence ID" value="GAA0152443.1"/>
    <property type="molecule type" value="Genomic_DNA"/>
</dbReference>
<dbReference type="AlphaFoldDB" id="A0AAV3PMW5"/>
<evidence type="ECO:0000313" key="2">
    <source>
        <dbReference type="Proteomes" id="UP001454036"/>
    </source>
</evidence>
<protein>
    <recommendedName>
        <fullName evidence="3">Retrovirus-related Pol polyprotein from transposon TNT 1-94</fullName>
    </recommendedName>
</protein>
<evidence type="ECO:0008006" key="3">
    <source>
        <dbReference type="Google" id="ProtNLM"/>
    </source>
</evidence>
<evidence type="ECO:0000313" key="1">
    <source>
        <dbReference type="EMBL" id="GAA0152443.1"/>
    </source>
</evidence>
<organism evidence="1 2">
    <name type="scientific">Lithospermum erythrorhizon</name>
    <name type="common">Purple gromwell</name>
    <name type="synonym">Lithospermum officinale var. erythrorhizon</name>
    <dbReference type="NCBI Taxonomy" id="34254"/>
    <lineage>
        <taxon>Eukaryota</taxon>
        <taxon>Viridiplantae</taxon>
        <taxon>Streptophyta</taxon>
        <taxon>Embryophyta</taxon>
        <taxon>Tracheophyta</taxon>
        <taxon>Spermatophyta</taxon>
        <taxon>Magnoliopsida</taxon>
        <taxon>eudicotyledons</taxon>
        <taxon>Gunneridae</taxon>
        <taxon>Pentapetalae</taxon>
        <taxon>asterids</taxon>
        <taxon>lamiids</taxon>
        <taxon>Boraginales</taxon>
        <taxon>Boraginaceae</taxon>
        <taxon>Boraginoideae</taxon>
        <taxon>Lithospermeae</taxon>
        <taxon>Lithospermum</taxon>
    </lineage>
</organism>
<dbReference type="Proteomes" id="UP001454036">
    <property type="component" value="Unassembled WGS sequence"/>
</dbReference>
<accession>A0AAV3PMW5</accession>
<dbReference type="PANTHER" id="PTHR11439">
    <property type="entry name" value="GAG-POL-RELATED RETROTRANSPOSON"/>
    <property type="match status" value="1"/>
</dbReference>
<sequence length="133" mass="14820">MDSAKLESCPLGAHFQLSSKQCLEKRSEIEGMLNIPYASTVGSLMYAMICTQPDIAYSLGLVSRFLSRPRKEHWEAVKWILRYFKGTSDICICYGSRTGLQGFTDADMTDDVDSMKSTSGYVFTYAGGAISWQ</sequence>